<dbReference type="RefSeq" id="WP_077131430.1">
    <property type="nucleotide sequence ID" value="NZ_CP014263.1"/>
</dbReference>
<reference evidence="2 3" key="1">
    <citation type="submission" date="2016-01" db="EMBL/GenBank/DDBJ databases">
        <authorList>
            <person name="Oliw E.H."/>
        </authorList>
    </citation>
    <scope>NUCLEOTIDE SEQUENCE [LARGE SCALE GENOMIC DNA]</scope>
    <source>
        <strain evidence="2 3">DY10</strain>
    </source>
</reference>
<gene>
    <name evidence="2" type="ORF">AWR27_12075</name>
</gene>
<dbReference type="OrthoDB" id="5348860at2"/>
<accession>A0A1P9WXC1</accession>
<dbReference type="EMBL" id="CP014263">
    <property type="protein sequence ID" value="AQG80000.1"/>
    <property type="molecule type" value="Genomic_DNA"/>
</dbReference>
<sequence length="159" mass="17600">MKFVPYVQLLTVIFCVHSCVLHHPGGDFGGGNTGNGNAGGGTTVVDNLTRYRWGLVRFGNTNNPLTMRSAGPSIYLPAGGNGEGFTGCRQFRCNFSANASSRYITFRNIQFQNYDPCNDGRTEDRFLDALKRTNRYQIDGNRLTLYSYADELAVFTTSN</sequence>
<dbReference type="InterPro" id="IPR005184">
    <property type="entry name" value="DUF306_Meta_HslJ"/>
</dbReference>
<dbReference type="Gene3D" id="2.40.128.270">
    <property type="match status" value="1"/>
</dbReference>
<dbReference type="InterPro" id="IPR038670">
    <property type="entry name" value="HslJ-like_sf"/>
</dbReference>
<evidence type="ECO:0000259" key="1">
    <source>
        <dbReference type="Pfam" id="PF03724"/>
    </source>
</evidence>
<organism evidence="2 3">
    <name type="scientific">Spirosoma montaniterrae</name>
    <dbReference type="NCBI Taxonomy" id="1178516"/>
    <lineage>
        <taxon>Bacteria</taxon>
        <taxon>Pseudomonadati</taxon>
        <taxon>Bacteroidota</taxon>
        <taxon>Cytophagia</taxon>
        <taxon>Cytophagales</taxon>
        <taxon>Cytophagaceae</taxon>
        <taxon>Spirosoma</taxon>
    </lineage>
</organism>
<name>A0A1P9WXC1_9BACT</name>
<proteinExistence type="predicted"/>
<keyword evidence="3" id="KW-1185">Reference proteome</keyword>
<feature type="domain" description="DUF306" evidence="1">
    <location>
        <begin position="47"/>
        <end position="154"/>
    </location>
</feature>
<evidence type="ECO:0000313" key="3">
    <source>
        <dbReference type="Proteomes" id="UP000187941"/>
    </source>
</evidence>
<dbReference type="STRING" id="1178516.AWR27_12075"/>
<protein>
    <recommendedName>
        <fullName evidence="1">DUF306 domain-containing protein</fullName>
    </recommendedName>
</protein>
<dbReference type="Pfam" id="PF03724">
    <property type="entry name" value="META"/>
    <property type="match status" value="1"/>
</dbReference>
<dbReference type="KEGG" id="smon:AWR27_12075"/>
<dbReference type="AlphaFoldDB" id="A0A1P9WXC1"/>
<dbReference type="Proteomes" id="UP000187941">
    <property type="component" value="Chromosome"/>
</dbReference>
<evidence type="ECO:0000313" key="2">
    <source>
        <dbReference type="EMBL" id="AQG80000.1"/>
    </source>
</evidence>